<evidence type="ECO:0000256" key="2">
    <source>
        <dbReference type="ARBA" id="ARBA00004824"/>
    </source>
</evidence>
<dbReference type="InterPro" id="IPR018300">
    <property type="entry name" value="Aminotrans_IV_CS"/>
</dbReference>
<dbReference type="PROSITE" id="PS00770">
    <property type="entry name" value="AA_TRANSFER_CLASS_4"/>
    <property type="match status" value="1"/>
</dbReference>
<comment type="similarity">
    <text evidence="5 11">Belongs to the class-IV pyridoxal-phosphate-dependent aminotransferase family.</text>
</comment>
<name>E0XVQ6_9BACT</name>
<evidence type="ECO:0000256" key="4">
    <source>
        <dbReference type="ARBA" id="ARBA00005072"/>
    </source>
</evidence>
<dbReference type="GO" id="GO:0046394">
    <property type="term" value="P:carboxylic acid biosynthetic process"/>
    <property type="evidence" value="ECO:0007669"/>
    <property type="project" value="UniProtKB-ARBA"/>
</dbReference>
<evidence type="ECO:0000256" key="10">
    <source>
        <dbReference type="ARBA" id="ARBA00049229"/>
    </source>
</evidence>
<comment type="pathway">
    <text evidence="4">Amino-acid biosynthesis; L-leucine biosynthesis; L-leucine from 3-methyl-2-oxobutanoate: step 4/4.</text>
</comment>
<accession>E0XVQ6</accession>
<dbReference type="SUPFAM" id="SSF56752">
    <property type="entry name" value="D-aminoacid aminotransferase-like PLP-dependent enzymes"/>
    <property type="match status" value="1"/>
</dbReference>
<evidence type="ECO:0000256" key="3">
    <source>
        <dbReference type="ARBA" id="ARBA00004931"/>
    </source>
</evidence>
<evidence type="ECO:0000256" key="11">
    <source>
        <dbReference type="RuleBase" id="RU004106"/>
    </source>
</evidence>
<dbReference type="GO" id="GO:0008652">
    <property type="term" value="P:amino acid biosynthetic process"/>
    <property type="evidence" value="ECO:0007669"/>
    <property type="project" value="UniProtKB-ARBA"/>
</dbReference>
<reference evidence="13" key="1">
    <citation type="journal article" date="2011" name="Environ. Microbiol.">
        <title>Time-series analyses of Monterey Bay coastal microbial picoplankton using a 'genome proxy' microarray.</title>
        <authorList>
            <person name="Rich V.I."/>
            <person name="Pham V.D."/>
            <person name="Eppley J."/>
            <person name="Shi Y."/>
            <person name="DeLong E.F."/>
        </authorList>
    </citation>
    <scope>NUCLEOTIDE SEQUENCE</scope>
</reference>
<sequence length="281" mass="30688">MKVFLNGDFIEEEEANISVFDRGFLYGDGVFETLRIYNGKPFLFDRHIGRLSHGLGSLFIGDKYSFSEYLQFTSELIEKNNVTEGVLRIQATRGPGKRGYSTTGNYDPTVLISLHEAPNVDPKNVLPVKLATSIQILSDHDPFSTLKTTNKLANIVALREAEKAGMDDALLTNHNGNITEASGSNVFWIKGNALFTPPVSSGCLSGITRGMILELAIAMKLPTTQQNITLAGLGDAESVFLTNSVREIQPVIQIDDKSIAISPLIAKLHGVYRKAVEQATS</sequence>
<comment type="catalytic activity">
    <reaction evidence="9">
        <text>L-isoleucine + 2-oxoglutarate = (S)-3-methyl-2-oxopentanoate + L-glutamate</text>
        <dbReference type="Rhea" id="RHEA:24801"/>
        <dbReference type="ChEBI" id="CHEBI:16810"/>
        <dbReference type="ChEBI" id="CHEBI:29985"/>
        <dbReference type="ChEBI" id="CHEBI:35146"/>
        <dbReference type="ChEBI" id="CHEBI:58045"/>
        <dbReference type="EC" id="2.6.1.42"/>
    </reaction>
</comment>
<dbReference type="InterPro" id="IPR001544">
    <property type="entry name" value="Aminotrans_IV"/>
</dbReference>
<comment type="catalytic activity">
    <reaction evidence="10">
        <text>L-leucine + 2-oxoglutarate = 4-methyl-2-oxopentanoate + L-glutamate</text>
        <dbReference type="Rhea" id="RHEA:18321"/>
        <dbReference type="ChEBI" id="CHEBI:16810"/>
        <dbReference type="ChEBI" id="CHEBI:17865"/>
        <dbReference type="ChEBI" id="CHEBI:29985"/>
        <dbReference type="ChEBI" id="CHEBI:57427"/>
        <dbReference type="EC" id="2.6.1.42"/>
    </reaction>
</comment>
<comment type="catalytic activity">
    <reaction evidence="8">
        <text>L-valine + 2-oxoglutarate = 3-methyl-2-oxobutanoate + L-glutamate</text>
        <dbReference type="Rhea" id="RHEA:24813"/>
        <dbReference type="ChEBI" id="CHEBI:11851"/>
        <dbReference type="ChEBI" id="CHEBI:16810"/>
        <dbReference type="ChEBI" id="CHEBI:29985"/>
        <dbReference type="ChEBI" id="CHEBI:57762"/>
        <dbReference type="EC" id="2.6.1.42"/>
    </reaction>
</comment>
<dbReference type="EMBL" id="GU474890">
    <property type="protein sequence ID" value="ADI18497.1"/>
    <property type="molecule type" value="Genomic_DNA"/>
</dbReference>
<keyword evidence="13" id="KW-0456">Lyase</keyword>
<evidence type="ECO:0000256" key="1">
    <source>
        <dbReference type="ARBA" id="ARBA00001933"/>
    </source>
</evidence>
<comment type="cofactor">
    <cofactor evidence="1 12">
        <name>pyridoxal 5'-phosphate</name>
        <dbReference type="ChEBI" id="CHEBI:597326"/>
    </cofactor>
</comment>
<evidence type="ECO:0000256" key="8">
    <source>
        <dbReference type="ARBA" id="ARBA00048212"/>
    </source>
</evidence>
<evidence type="ECO:0000256" key="5">
    <source>
        <dbReference type="ARBA" id="ARBA00009320"/>
    </source>
</evidence>
<comment type="pathway">
    <text evidence="2">Amino-acid biosynthesis; L-isoleucine biosynthesis; L-isoleucine from 2-oxobutanoate: step 4/4.</text>
</comment>
<dbReference type="Pfam" id="PF01063">
    <property type="entry name" value="Aminotran_4"/>
    <property type="match status" value="1"/>
</dbReference>
<dbReference type="GO" id="GO:0004084">
    <property type="term" value="F:branched-chain-amino-acid transaminase activity"/>
    <property type="evidence" value="ECO:0007669"/>
    <property type="project" value="UniProtKB-EC"/>
</dbReference>
<evidence type="ECO:0000313" key="13">
    <source>
        <dbReference type="EMBL" id="ADI18497.1"/>
    </source>
</evidence>
<keyword evidence="13" id="KW-0808">Transferase</keyword>
<dbReference type="InterPro" id="IPR043131">
    <property type="entry name" value="BCAT-like_N"/>
</dbReference>
<evidence type="ECO:0000256" key="6">
    <source>
        <dbReference type="ARBA" id="ARBA00013053"/>
    </source>
</evidence>
<dbReference type="InterPro" id="IPR043132">
    <property type="entry name" value="BCAT-like_C"/>
</dbReference>
<dbReference type="InterPro" id="IPR050571">
    <property type="entry name" value="Class-IV_PLP-Dep_Aminotrnsfr"/>
</dbReference>
<dbReference type="GO" id="GO:0016829">
    <property type="term" value="F:lyase activity"/>
    <property type="evidence" value="ECO:0007669"/>
    <property type="project" value="UniProtKB-KW"/>
</dbReference>
<evidence type="ECO:0000256" key="7">
    <source>
        <dbReference type="ARBA" id="ARBA00022898"/>
    </source>
</evidence>
<dbReference type="Gene3D" id="3.20.10.10">
    <property type="entry name" value="D-amino Acid Aminotransferase, subunit A, domain 2"/>
    <property type="match status" value="1"/>
</dbReference>
<organism evidence="13">
    <name type="scientific">uncultured Verrucomicrobiales bacterium HF4000_13K17</name>
    <dbReference type="NCBI Taxonomy" id="710998"/>
    <lineage>
        <taxon>Bacteria</taxon>
        <taxon>Pseudomonadati</taxon>
        <taxon>Verrucomicrobiota</taxon>
        <taxon>Verrucomicrobiia</taxon>
        <taxon>Verrucomicrobiales</taxon>
        <taxon>environmental samples</taxon>
    </lineage>
</organism>
<dbReference type="AlphaFoldDB" id="E0XVQ6"/>
<dbReference type="Gene3D" id="3.30.470.10">
    <property type="match status" value="1"/>
</dbReference>
<keyword evidence="13" id="KW-0032">Aminotransferase</keyword>
<keyword evidence="7 12" id="KW-0663">Pyridoxal phosphate</keyword>
<proteinExistence type="inferred from homology"/>
<dbReference type="PANTHER" id="PTHR42743:SF11">
    <property type="entry name" value="AMINODEOXYCHORISMATE LYASE"/>
    <property type="match status" value="1"/>
</dbReference>
<dbReference type="FunFam" id="3.20.10.10:FF:000002">
    <property type="entry name" value="D-alanine aminotransferase"/>
    <property type="match status" value="1"/>
</dbReference>
<dbReference type="GO" id="GO:0005829">
    <property type="term" value="C:cytosol"/>
    <property type="evidence" value="ECO:0007669"/>
    <property type="project" value="TreeGrafter"/>
</dbReference>
<evidence type="ECO:0000256" key="12">
    <source>
        <dbReference type="RuleBase" id="RU004516"/>
    </source>
</evidence>
<comment type="pathway">
    <text evidence="3">Amino-acid biosynthesis; L-valine biosynthesis; L-valine from pyruvate: step 4/4.</text>
</comment>
<dbReference type="InterPro" id="IPR036038">
    <property type="entry name" value="Aminotransferase-like"/>
</dbReference>
<protein>
    <recommendedName>
        <fullName evidence="6">branched-chain-amino-acid transaminase</fullName>
        <ecNumber evidence="6">2.6.1.42</ecNumber>
    </recommendedName>
</protein>
<dbReference type="EC" id="2.6.1.42" evidence="6"/>
<dbReference type="PANTHER" id="PTHR42743">
    <property type="entry name" value="AMINO-ACID AMINOTRANSFERASE"/>
    <property type="match status" value="1"/>
</dbReference>
<evidence type="ECO:0000256" key="9">
    <source>
        <dbReference type="ARBA" id="ARBA00048798"/>
    </source>
</evidence>